<dbReference type="AlphaFoldDB" id="A0A8D8IIJ7"/>
<evidence type="ECO:0000313" key="2">
    <source>
        <dbReference type="EMBL" id="CAG6552887.1"/>
    </source>
</evidence>
<dbReference type="EMBL" id="HBUE01355184">
    <property type="protein sequence ID" value="CAG6605222.1"/>
    <property type="molecule type" value="Transcribed_RNA"/>
</dbReference>
<feature type="region of interest" description="Disordered" evidence="1">
    <location>
        <begin position="174"/>
        <end position="198"/>
    </location>
</feature>
<sequence>MLSLSGGNGHHDRSRVHQGEPERHSGHLPHNSKWRNPRRNRQASDHPQRVRVTVSPRFRLDHAGRHNSKHGRSAGRYPEALSREETSCAAHAVHHAILPIGFHRAASSSLCGGAVHHFDGGILARTAATNAGQYPHAHGSTVGAAWGGVERRLARHQLDGQRRGVHPVRRDVGPVHRSALWAPRSQRPDGGHPVPHDAEPVLRAALPRAAGHRGQDRVQHAGHPRRAGVGQLSADAGPVPEGLGQADRLQEHPHELPGHVRRLVHQRSGRHERAHVHQQGAERFRQCPYK</sequence>
<feature type="compositionally biased region" description="Basic residues" evidence="1">
    <location>
        <begin position="266"/>
        <end position="276"/>
    </location>
</feature>
<feature type="compositionally biased region" description="Basic residues" evidence="1">
    <location>
        <begin position="26"/>
        <end position="41"/>
    </location>
</feature>
<feature type="region of interest" description="Disordered" evidence="1">
    <location>
        <begin position="1"/>
        <end position="79"/>
    </location>
</feature>
<organism evidence="2">
    <name type="scientific">Culex pipiens</name>
    <name type="common">House mosquito</name>
    <dbReference type="NCBI Taxonomy" id="7175"/>
    <lineage>
        <taxon>Eukaryota</taxon>
        <taxon>Metazoa</taxon>
        <taxon>Ecdysozoa</taxon>
        <taxon>Arthropoda</taxon>
        <taxon>Hexapoda</taxon>
        <taxon>Insecta</taxon>
        <taxon>Pterygota</taxon>
        <taxon>Neoptera</taxon>
        <taxon>Endopterygota</taxon>
        <taxon>Diptera</taxon>
        <taxon>Nematocera</taxon>
        <taxon>Culicoidea</taxon>
        <taxon>Culicidae</taxon>
        <taxon>Culicinae</taxon>
        <taxon>Culicini</taxon>
        <taxon>Culex</taxon>
        <taxon>Culex</taxon>
    </lineage>
</organism>
<accession>A0A8D8IIJ7</accession>
<feature type="region of interest" description="Disordered" evidence="1">
    <location>
        <begin position="266"/>
        <end position="290"/>
    </location>
</feature>
<feature type="compositionally biased region" description="Basic and acidic residues" evidence="1">
    <location>
        <begin position="9"/>
        <end position="25"/>
    </location>
</feature>
<dbReference type="EMBL" id="HBUE01247999">
    <property type="protein sequence ID" value="CAG6552887.1"/>
    <property type="molecule type" value="Transcribed_RNA"/>
</dbReference>
<name>A0A8D8IIJ7_CULPI</name>
<feature type="compositionally biased region" description="Basic and acidic residues" evidence="1">
    <location>
        <begin position="280"/>
        <end position="290"/>
    </location>
</feature>
<evidence type="ECO:0000256" key="1">
    <source>
        <dbReference type="SAM" id="MobiDB-lite"/>
    </source>
</evidence>
<proteinExistence type="predicted"/>
<protein>
    <submittedName>
        <fullName evidence="2">(northern house mosquito) hypothetical protein</fullName>
    </submittedName>
</protein>
<reference evidence="2" key="1">
    <citation type="submission" date="2021-05" db="EMBL/GenBank/DDBJ databases">
        <authorList>
            <person name="Alioto T."/>
            <person name="Alioto T."/>
            <person name="Gomez Garrido J."/>
        </authorList>
    </citation>
    <scope>NUCLEOTIDE SEQUENCE</scope>
</reference>
<feature type="compositionally biased region" description="Basic and acidic residues" evidence="1">
    <location>
        <begin position="186"/>
        <end position="198"/>
    </location>
</feature>